<dbReference type="SUPFAM" id="SSF54928">
    <property type="entry name" value="RNA-binding domain, RBD"/>
    <property type="match status" value="2"/>
</dbReference>
<dbReference type="Proteomes" id="UP000038009">
    <property type="component" value="Unassembled WGS sequence"/>
</dbReference>
<evidence type="ECO:0000256" key="3">
    <source>
        <dbReference type="SAM" id="MobiDB-lite"/>
    </source>
</evidence>
<feature type="compositionally biased region" description="Basic and acidic residues" evidence="3">
    <location>
        <begin position="197"/>
        <end position="215"/>
    </location>
</feature>
<dbReference type="Pfam" id="PF00076">
    <property type="entry name" value="RRM_1"/>
    <property type="match status" value="1"/>
</dbReference>
<sequence>MAAPPMPPGKMPPRPPGMKLMPPMPPGFKAPPMPPGKMPPIPPGMNRPGAPPVPPMPPGMAKQLAPAQAGGPLHPRYPVPPGHSGASTAAAPPPPSQPTTAPSSQPAESTQAPRYLMPPGARGGAPEVPTLMPHVMGAPPPPPAPHHRYSHHGGGYGGPYDGGYPAQMGRSGGGRGGRGGRGGDRNFRGGYRGYDGGYERQDRGRRYGARRRDEPQENPPMREATNTVWVGSYDPAFHTRSMLCSAFWPFGRVMQVAVHDGKSYAFVHMRRTEEAKAAVDALMQNHELGPAIFNFSKHHDYTEDEMNLPHDPNVVEEPPLEESSSPHQQHHQQYPPPPSQQQQQYQPGTRRPREQDEHEPRDFRDGMAAQRDALPPSPPPRRARGEREAKDPSNVLWLGNLVPFITNEKLVEIFEVFGPISHVSRLGRSNMAFLTYDTIEQCTMALETMRGRPIEGVMLSMNYGHDAQNNDSAREGGSGTPGAPGSGYGGVPLTADGIPVNETPTNIIYLGNLPSDADAQAIENLFLPFDGFIFSKYVEVNNIGFGHFDSIETARVARAGLMNATVKGSPIRVSFGKQNHSYTMADRRRIGEPAPDFAAGGEFNLDALMRGPGGQLDGSNGALVAGTFGIGGMGGGGALMLPAMGSGGGAGGAAGGAGASVYAKVRPAPEMTLDSRLQSLLGSTYNNCGAIALEISPSQIQAVCLMVDNCVGESSYQTLREALTLYSPLRSVHVFNVVAKRMKEFADDPHKRLLVLYATTHVVLSADTKYVLFTEAVLNAFLMVLLVASEGQTSSGMDRLTSIIESLQQHSFIEKKSSAGKEYEEEFRAQLEDIANRAKAEQDLRSLATRRRRRG</sequence>
<evidence type="ECO:0000256" key="1">
    <source>
        <dbReference type="ARBA" id="ARBA00022884"/>
    </source>
</evidence>
<feature type="region of interest" description="Disordered" evidence="3">
    <location>
        <begin position="463"/>
        <end position="488"/>
    </location>
</feature>
<evidence type="ECO:0000313" key="6">
    <source>
        <dbReference type="Proteomes" id="UP000038009"/>
    </source>
</evidence>
<evidence type="ECO:0000256" key="2">
    <source>
        <dbReference type="PROSITE-ProRule" id="PRU00176"/>
    </source>
</evidence>
<dbReference type="InterPro" id="IPR035979">
    <property type="entry name" value="RBD_domain_sf"/>
</dbReference>
<keyword evidence="1 2" id="KW-0694">RNA-binding</keyword>
<name>A0A0N1IMQ3_LEPSE</name>
<protein>
    <submittedName>
        <fullName evidence="5">Putative RNA-binding protein</fullName>
    </submittedName>
</protein>
<comment type="caution">
    <text evidence="5">The sequence shown here is derived from an EMBL/GenBank/DDBJ whole genome shotgun (WGS) entry which is preliminary data.</text>
</comment>
<dbReference type="OrthoDB" id="6730379at2759"/>
<dbReference type="GO" id="GO:0003723">
    <property type="term" value="F:RNA binding"/>
    <property type="evidence" value="ECO:0007669"/>
    <property type="project" value="UniProtKB-UniRule"/>
</dbReference>
<dbReference type="VEuPathDB" id="TriTrypDB:Lsey_0006_0470"/>
<feature type="region of interest" description="Disordered" evidence="3">
    <location>
        <begin position="302"/>
        <end position="389"/>
    </location>
</feature>
<dbReference type="InterPro" id="IPR000504">
    <property type="entry name" value="RRM_dom"/>
</dbReference>
<dbReference type="OMA" id="MPPGKMP"/>
<reference evidence="5 6" key="1">
    <citation type="journal article" date="2015" name="PLoS Pathog.">
        <title>Leptomonas seymouri: Adaptations to the Dixenous Life Cycle Analyzed by Genome Sequencing, Transcriptome Profiling and Co-infection with Leishmania donovani.</title>
        <authorList>
            <person name="Kraeva N."/>
            <person name="Butenko A."/>
            <person name="Hlavacova J."/>
            <person name="Kostygov A."/>
            <person name="Myskova J."/>
            <person name="Grybchuk D."/>
            <person name="Lestinova T."/>
            <person name="Votypka J."/>
            <person name="Volf P."/>
            <person name="Opperdoes F."/>
            <person name="Flegontov P."/>
            <person name="Lukes J."/>
            <person name="Yurchenko V."/>
        </authorList>
    </citation>
    <scope>NUCLEOTIDE SEQUENCE [LARGE SCALE GENOMIC DNA]</scope>
    <source>
        <strain evidence="5 6">ATCC 30220</strain>
    </source>
</reference>
<organism evidence="5 6">
    <name type="scientific">Leptomonas seymouri</name>
    <dbReference type="NCBI Taxonomy" id="5684"/>
    <lineage>
        <taxon>Eukaryota</taxon>
        <taxon>Discoba</taxon>
        <taxon>Euglenozoa</taxon>
        <taxon>Kinetoplastea</taxon>
        <taxon>Metakinetoplastina</taxon>
        <taxon>Trypanosomatida</taxon>
        <taxon>Trypanosomatidae</taxon>
        <taxon>Leishmaniinae</taxon>
        <taxon>Leptomonas</taxon>
    </lineage>
</organism>
<dbReference type="FunFam" id="3.30.70.330:FF:001054">
    <property type="entry name" value="RNA-binding protein, putative"/>
    <property type="match status" value="1"/>
</dbReference>
<evidence type="ECO:0000259" key="4">
    <source>
        <dbReference type="PROSITE" id="PS50102"/>
    </source>
</evidence>
<feature type="compositionally biased region" description="Gly residues" evidence="3">
    <location>
        <begin position="152"/>
        <end position="161"/>
    </location>
</feature>
<dbReference type="PANTHER" id="PTHR23189">
    <property type="entry name" value="RNA RECOGNITION MOTIF-CONTAINING"/>
    <property type="match status" value="1"/>
</dbReference>
<evidence type="ECO:0000313" key="5">
    <source>
        <dbReference type="EMBL" id="KPI90413.1"/>
    </source>
</evidence>
<dbReference type="PROSITE" id="PS50102">
    <property type="entry name" value="RRM"/>
    <property type="match status" value="3"/>
</dbReference>
<feature type="compositionally biased region" description="Basic and acidic residues" evidence="3">
    <location>
        <begin position="351"/>
        <end position="365"/>
    </location>
</feature>
<feature type="domain" description="RRM" evidence="4">
    <location>
        <begin position="394"/>
        <end position="466"/>
    </location>
</feature>
<feature type="compositionally biased region" description="Low complexity" evidence="3">
    <location>
        <begin position="98"/>
        <end position="107"/>
    </location>
</feature>
<dbReference type="EMBL" id="LJSK01000006">
    <property type="protein sequence ID" value="KPI90413.1"/>
    <property type="molecule type" value="Genomic_DNA"/>
</dbReference>
<feature type="compositionally biased region" description="Low complexity" evidence="3">
    <location>
        <begin position="321"/>
        <end position="333"/>
    </location>
</feature>
<dbReference type="AlphaFoldDB" id="A0A0N1IMQ3"/>
<accession>A0A0N1IMQ3</accession>
<dbReference type="Gene3D" id="3.30.70.330">
    <property type="match status" value="3"/>
</dbReference>
<dbReference type="SMART" id="SM00360">
    <property type="entry name" value="RRM"/>
    <property type="match status" value="3"/>
</dbReference>
<feature type="domain" description="RRM" evidence="4">
    <location>
        <begin position="506"/>
        <end position="578"/>
    </location>
</feature>
<gene>
    <name evidence="5" type="ORF">ABL78_0489</name>
</gene>
<dbReference type="CDD" id="cd00590">
    <property type="entry name" value="RRM_SF"/>
    <property type="match status" value="1"/>
</dbReference>
<feature type="compositionally biased region" description="Pro residues" evidence="3">
    <location>
        <begin position="1"/>
        <end position="58"/>
    </location>
</feature>
<feature type="compositionally biased region" description="Gly residues" evidence="3">
    <location>
        <begin position="476"/>
        <end position="488"/>
    </location>
</feature>
<dbReference type="InterPro" id="IPR012677">
    <property type="entry name" value="Nucleotide-bd_a/b_plait_sf"/>
</dbReference>
<proteinExistence type="predicted"/>
<feature type="domain" description="RRM" evidence="4">
    <location>
        <begin position="226"/>
        <end position="298"/>
    </location>
</feature>
<feature type="compositionally biased region" description="Gly residues" evidence="3">
    <location>
        <begin position="170"/>
        <end position="180"/>
    </location>
</feature>
<feature type="region of interest" description="Disordered" evidence="3">
    <location>
        <begin position="1"/>
        <end position="223"/>
    </location>
</feature>
<keyword evidence="6" id="KW-1185">Reference proteome</keyword>